<dbReference type="Proteomes" id="UP000770717">
    <property type="component" value="Unassembled WGS sequence"/>
</dbReference>
<proteinExistence type="predicted"/>
<evidence type="ECO:0000256" key="2">
    <source>
        <dbReference type="SAM" id="Phobius"/>
    </source>
</evidence>
<reference evidence="4" key="1">
    <citation type="thesis" date="2020" institute="ProQuest LLC" country="789 East Eisenhower Parkway, Ann Arbor, MI, USA">
        <title>Comparative Genomics and Chromosome Evolution.</title>
        <authorList>
            <person name="Mudd A.B."/>
        </authorList>
    </citation>
    <scope>NUCLEOTIDE SEQUENCE</scope>
    <source>
        <strain evidence="4">HN-11 Male</strain>
        <tissue evidence="4">Kidney and liver</tissue>
    </source>
</reference>
<feature type="compositionally biased region" description="Basic and acidic residues" evidence="1">
    <location>
        <begin position="121"/>
        <end position="133"/>
    </location>
</feature>
<dbReference type="EMBL" id="WNTK01002949">
    <property type="protein sequence ID" value="KAG9465516.1"/>
    <property type="molecule type" value="Genomic_DNA"/>
</dbReference>
<feature type="chain" id="PRO_5035238292" evidence="3">
    <location>
        <begin position="21"/>
        <end position="313"/>
    </location>
</feature>
<accession>A0A8J6BCS3</accession>
<dbReference type="OrthoDB" id="9909715at2759"/>
<feature type="compositionally biased region" description="Polar residues" evidence="1">
    <location>
        <begin position="49"/>
        <end position="101"/>
    </location>
</feature>
<feature type="region of interest" description="Disordered" evidence="1">
    <location>
        <begin position="121"/>
        <end position="168"/>
    </location>
</feature>
<gene>
    <name evidence="4" type="ORF">GDO78_018162</name>
</gene>
<keyword evidence="5" id="KW-1185">Reference proteome</keyword>
<feature type="region of interest" description="Disordered" evidence="1">
    <location>
        <begin position="202"/>
        <end position="313"/>
    </location>
</feature>
<feature type="compositionally biased region" description="Basic and acidic residues" evidence="1">
    <location>
        <begin position="262"/>
        <end position="287"/>
    </location>
</feature>
<protein>
    <submittedName>
        <fullName evidence="4">Uncharacterized protein</fullName>
    </submittedName>
</protein>
<feature type="compositionally biased region" description="Low complexity" evidence="1">
    <location>
        <begin position="204"/>
        <end position="216"/>
    </location>
</feature>
<evidence type="ECO:0000256" key="3">
    <source>
        <dbReference type="SAM" id="SignalP"/>
    </source>
</evidence>
<feature type="signal peptide" evidence="3">
    <location>
        <begin position="1"/>
        <end position="20"/>
    </location>
</feature>
<dbReference type="AlphaFoldDB" id="A0A8J6BCS3"/>
<evidence type="ECO:0000313" key="4">
    <source>
        <dbReference type="EMBL" id="KAG9465516.1"/>
    </source>
</evidence>
<keyword evidence="2" id="KW-1133">Transmembrane helix</keyword>
<name>A0A8J6BCS3_ELECQ</name>
<keyword evidence="2" id="KW-0472">Membrane</keyword>
<comment type="caution">
    <text evidence="4">The sequence shown here is derived from an EMBL/GenBank/DDBJ whole genome shotgun (WGS) entry which is preliminary data.</text>
</comment>
<keyword evidence="2" id="KW-0812">Transmembrane</keyword>
<feature type="transmembrane region" description="Helical" evidence="2">
    <location>
        <begin position="174"/>
        <end position="196"/>
    </location>
</feature>
<evidence type="ECO:0000256" key="1">
    <source>
        <dbReference type="SAM" id="MobiDB-lite"/>
    </source>
</evidence>
<evidence type="ECO:0000313" key="5">
    <source>
        <dbReference type="Proteomes" id="UP000770717"/>
    </source>
</evidence>
<feature type="region of interest" description="Disordered" evidence="1">
    <location>
        <begin position="49"/>
        <end position="108"/>
    </location>
</feature>
<keyword evidence="3" id="KW-0732">Signal</keyword>
<organism evidence="4 5">
    <name type="scientific">Eleutherodactylus coqui</name>
    <name type="common">Puerto Rican coqui</name>
    <dbReference type="NCBI Taxonomy" id="57060"/>
    <lineage>
        <taxon>Eukaryota</taxon>
        <taxon>Metazoa</taxon>
        <taxon>Chordata</taxon>
        <taxon>Craniata</taxon>
        <taxon>Vertebrata</taxon>
        <taxon>Euteleostomi</taxon>
        <taxon>Amphibia</taxon>
        <taxon>Batrachia</taxon>
        <taxon>Anura</taxon>
        <taxon>Neobatrachia</taxon>
        <taxon>Hyloidea</taxon>
        <taxon>Eleutherodactylidae</taxon>
        <taxon>Eleutherodactylinae</taxon>
        <taxon>Eleutherodactylus</taxon>
        <taxon>Eleutherodactylus</taxon>
    </lineage>
</organism>
<sequence length="313" mass="33836">MAGQLLRLSLLLMSLICSSAIDSTPGFVTNSTENVSSFVTNGPLFSALNEDNNNDTSTMGSTSAKESNVTSGQEASPANGTNQEETSTLTADGMTMRSTISKDPPPVNSTVIPYIDLNTHPEEVPFTSHEDNKTTNPKVTPPLHPPGNTVGNPELETKPNTTQPKSSNKDWQKVILILICIVILILILVTVVIFMVRNNRRRGSQSFSTRSRSSNRQDVWAGQVPELGDGKMTPHPAGMENGKPGNKAEPGTEQEMSTFISGEKKEDSVGETNELFKGEALDEKKPLLEQTSQVNEEAEKSPGEEEIPAPTKE</sequence>